<organism evidence="2 3">
    <name type="scientific">Campylobacter pinnipediorum subsp. pinnipediorum</name>
    <dbReference type="NCBI Taxonomy" id="1660067"/>
    <lineage>
        <taxon>Bacteria</taxon>
        <taxon>Pseudomonadati</taxon>
        <taxon>Campylobacterota</taxon>
        <taxon>Epsilonproteobacteria</taxon>
        <taxon>Campylobacterales</taxon>
        <taxon>Campylobacteraceae</taxon>
        <taxon>Campylobacter</taxon>
    </lineage>
</organism>
<dbReference type="Gene3D" id="3.40.50.1980">
    <property type="entry name" value="Nitrogenase molybdenum iron protein domain"/>
    <property type="match status" value="2"/>
</dbReference>
<feature type="domain" description="Fe/B12 periplasmic-binding" evidence="1">
    <location>
        <begin position="19"/>
        <end position="265"/>
    </location>
</feature>
<comment type="caution">
    <text evidence="2">The sequence shown here is derived from an EMBL/GenBank/DDBJ whole genome shotgun (WGS) entry which is preliminary data.</text>
</comment>
<dbReference type="Proteomes" id="UP000189728">
    <property type="component" value="Unassembled WGS sequence"/>
</dbReference>
<dbReference type="EMBL" id="MCRK01000044">
    <property type="protein sequence ID" value="OPA74840.1"/>
    <property type="molecule type" value="Genomic_DNA"/>
</dbReference>
<dbReference type="RefSeq" id="WP_069637929.1">
    <property type="nucleotide sequence ID" value="NZ_CP012546.1"/>
</dbReference>
<dbReference type="AlphaFoldDB" id="A0AAX0L902"/>
<evidence type="ECO:0000313" key="3">
    <source>
        <dbReference type="Proteomes" id="UP000189728"/>
    </source>
</evidence>
<dbReference type="PANTHER" id="PTHR30535:SF34">
    <property type="entry name" value="MOLYBDATE-BINDING PROTEIN MOLA"/>
    <property type="match status" value="1"/>
</dbReference>
<dbReference type="PROSITE" id="PS50983">
    <property type="entry name" value="FE_B12_PBP"/>
    <property type="match status" value="1"/>
</dbReference>
<dbReference type="InterPro" id="IPR002491">
    <property type="entry name" value="ABC_transptr_periplasmic_BD"/>
</dbReference>
<dbReference type="PANTHER" id="PTHR30535">
    <property type="entry name" value="VITAMIN B12-BINDING PROTEIN"/>
    <property type="match status" value="1"/>
</dbReference>
<dbReference type="Pfam" id="PF01497">
    <property type="entry name" value="Peripla_BP_2"/>
    <property type="match status" value="1"/>
</dbReference>
<dbReference type="GO" id="GO:0071281">
    <property type="term" value="P:cellular response to iron ion"/>
    <property type="evidence" value="ECO:0007669"/>
    <property type="project" value="TreeGrafter"/>
</dbReference>
<reference evidence="2 3" key="1">
    <citation type="submission" date="2016-08" db="EMBL/GenBank/DDBJ databases">
        <title>Campylobacter species from sea mammals.</title>
        <authorList>
            <person name="Gilbert M.J."/>
            <person name="Byrne B.A."/>
            <person name="Zomer A.L."/>
            <person name="Wagenaar J.A."/>
        </authorList>
    </citation>
    <scope>NUCLEOTIDE SEQUENCE [LARGE SCALE GENOMIC DNA]</scope>
    <source>
        <strain evidence="2 3">1105248</strain>
    </source>
</reference>
<protein>
    <submittedName>
        <fullName evidence="2">Hemin ABC transporter substrate-binding protein</fullName>
    </submittedName>
</protein>
<name>A0AAX0L902_9BACT</name>
<sequence>MKKIILSLAICASLLGAKKLVILEPSVVEMMYMLDSESDIAAISKLTMSKIWPAEKTEKLPNVGTYSKPNIEKIIEIKPDLVVTGFHAENIKDELSKFNIDVLGLKSDSLDDIYNNVLKIGEILDKNEKAKQLVNDIKESINKFSNSEFKGKKVAVLFSSNPIMAFNNKSLVGDIFSKFGFVNIADGLSGQTPIISSEVLLAKNPDFIIVVGGMGSKEDILSSNETLKTINAVKNDKVITIPSSLLLRGTPRIKENMSEIFEMLK</sequence>
<evidence type="ECO:0000259" key="1">
    <source>
        <dbReference type="PROSITE" id="PS50983"/>
    </source>
</evidence>
<accession>A0AAX0L902</accession>
<proteinExistence type="predicted"/>
<gene>
    <name evidence="2" type="ORF">BFG04_06485</name>
</gene>
<dbReference type="InterPro" id="IPR050902">
    <property type="entry name" value="ABC_Transporter_SBP"/>
</dbReference>
<evidence type="ECO:0000313" key="2">
    <source>
        <dbReference type="EMBL" id="OPA74840.1"/>
    </source>
</evidence>
<dbReference type="SUPFAM" id="SSF53807">
    <property type="entry name" value="Helical backbone' metal receptor"/>
    <property type="match status" value="1"/>
</dbReference>